<dbReference type="EMBL" id="JAKMXF010000331">
    <property type="protein sequence ID" value="KAI6648403.1"/>
    <property type="molecule type" value="Genomic_DNA"/>
</dbReference>
<keyword evidence="2" id="KW-1185">Reference proteome</keyword>
<accession>A0AAV7JHQ2</accession>
<name>A0AAV7JHQ2_9METZ</name>
<comment type="caution">
    <text evidence="1">The sequence shown here is derived from an EMBL/GenBank/DDBJ whole genome shotgun (WGS) entry which is preliminary data.</text>
</comment>
<sequence>MVCKRLSLPNCPGLTTKVFPFNVQNLMFLTPDVINALLRFEKEISKMRSPEIASVSKIPSNQFHTETECLTVRFADAKYLPSGEKASAQNPELSEFPKIQKINEDFKSGKIENILPKI</sequence>
<dbReference type="AlphaFoldDB" id="A0AAV7JHQ2"/>
<proteinExistence type="predicted"/>
<gene>
    <name evidence="1" type="ORF">LOD99_8193</name>
</gene>
<evidence type="ECO:0000313" key="1">
    <source>
        <dbReference type="EMBL" id="KAI6648403.1"/>
    </source>
</evidence>
<dbReference type="Proteomes" id="UP001165289">
    <property type="component" value="Unassembled WGS sequence"/>
</dbReference>
<reference evidence="1 2" key="1">
    <citation type="journal article" date="2023" name="BMC Biol.">
        <title>The compact genome of the sponge Oopsacas minuta (Hexactinellida) is lacking key metazoan core genes.</title>
        <authorList>
            <person name="Santini S."/>
            <person name="Schenkelaars Q."/>
            <person name="Jourda C."/>
            <person name="Duchesne M."/>
            <person name="Belahbib H."/>
            <person name="Rocher C."/>
            <person name="Selva M."/>
            <person name="Riesgo A."/>
            <person name="Vervoort M."/>
            <person name="Leys S.P."/>
            <person name="Kodjabachian L."/>
            <person name="Le Bivic A."/>
            <person name="Borchiellini C."/>
            <person name="Claverie J.M."/>
            <person name="Renard E."/>
        </authorList>
    </citation>
    <scope>NUCLEOTIDE SEQUENCE [LARGE SCALE GENOMIC DNA]</scope>
    <source>
        <strain evidence="1">SPO-2</strain>
    </source>
</reference>
<evidence type="ECO:0000313" key="2">
    <source>
        <dbReference type="Proteomes" id="UP001165289"/>
    </source>
</evidence>
<organism evidence="1 2">
    <name type="scientific">Oopsacas minuta</name>
    <dbReference type="NCBI Taxonomy" id="111878"/>
    <lineage>
        <taxon>Eukaryota</taxon>
        <taxon>Metazoa</taxon>
        <taxon>Porifera</taxon>
        <taxon>Hexactinellida</taxon>
        <taxon>Hexasterophora</taxon>
        <taxon>Lyssacinosida</taxon>
        <taxon>Leucopsacidae</taxon>
        <taxon>Oopsacas</taxon>
    </lineage>
</organism>
<protein>
    <submittedName>
        <fullName evidence="1">Uncharacterized protein</fullName>
    </submittedName>
</protein>